<evidence type="ECO:0000256" key="2">
    <source>
        <dbReference type="SAM" id="Phobius"/>
    </source>
</evidence>
<feature type="region of interest" description="Disordered" evidence="1">
    <location>
        <begin position="121"/>
        <end position="155"/>
    </location>
</feature>
<evidence type="ECO:0008006" key="5">
    <source>
        <dbReference type="Google" id="ProtNLM"/>
    </source>
</evidence>
<feature type="transmembrane region" description="Helical" evidence="2">
    <location>
        <begin position="213"/>
        <end position="238"/>
    </location>
</feature>
<feature type="region of interest" description="Disordered" evidence="1">
    <location>
        <begin position="276"/>
        <end position="305"/>
    </location>
</feature>
<organism evidence="3 4">
    <name type="scientific">Streptomyces coffeae</name>
    <dbReference type="NCBI Taxonomy" id="621382"/>
    <lineage>
        <taxon>Bacteria</taxon>
        <taxon>Bacillati</taxon>
        <taxon>Actinomycetota</taxon>
        <taxon>Actinomycetes</taxon>
        <taxon>Kitasatosporales</taxon>
        <taxon>Streptomycetaceae</taxon>
        <taxon>Streptomyces</taxon>
    </lineage>
</organism>
<keyword evidence="2" id="KW-0812">Transmembrane</keyword>
<dbReference type="PANTHER" id="PTHR40659:SF1">
    <property type="entry name" value="NICKEL_COBALT EFFLUX SYSTEM RCNA"/>
    <property type="match status" value="1"/>
</dbReference>
<dbReference type="PANTHER" id="PTHR40659">
    <property type="entry name" value="NICKEL/COBALT EFFLUX SYSTEM RCNA"/>
    <property type="match status" value="1"/>
</dbReference>
<feature type="compositionally biased region" description="Basic and acidic residues" evidence="1">
    <location>
        <begin position="279"/>
        <end position="289"/>
    </location>
</feature>
<name>A0ABS1NCW8_9ACTN</name>
<feature type="transmembrane region" description="Helical" evidence="2">
    <location>
        <begin position="250"/>
        <end position="268"/>
    </location>
</feature>
<keyword evidence="2" id="KW-1133">Transmembrane helix</keyword>
<feature type="transmembrane region" description="Helical" evidence="2">
    <location>
        <begin position="346"/>
        <end position="372"/>
    </location>
</feature>
<feature type="transmembrane region" description="Helical" evidence="2">
    <location>
        <begin position="172"/>
        <end position="192"/>
    </location>
</feature>
<evidence type="ECO:0000256" key="1">
    <source>
        <dbReference type="SAM" id="MobiDB-lite"/>
    </source>
</evidence>
<feature type="transmembrane region" description="Helical" evidence="2">
    <location>
        <begin position="393"/>
        <end position="418"/>
    </location>
</feature>
<sequence>MVLLGLAGPADAHPFGTPPVARIKADGKAVEVVWSAAKDDLAVLRTVSDRAGMSQARYLGSHITLRQDGRSCPLDRADTAHLADAGARLRYHCPEPVATVAMTITALNDVDPKYRTISVTESGGGGLHTADEPTRTLAPGASGRGDPDAAAGPQEPFSVWTTDLSRLLEHRAVLPLALLVSAAVGAFHACAPGHGKTLAAGFLVAGRGRAREAVWLGVIVAVMHTASVATLAVGWWLAAASAPDIAALTGWLQLTAALVVVGVGVSLLRRHLGNRGHAHGHDHGHAHGHDHGHRHPHSHGHSHHAPAGSLLTWRGILLLGTSGGLLPSPSAFLVLLSGLLTGQVGTAVLMVAAFGCGMALTLTGVGLVVLRGRDALLTRASHSPTLHVWTRRAPMVSAVAVVLGGSLASVLAAGRVLAP</sequence>
<feature type="transmembrane region" description="Helical" evidence="2">
    <location>
        <begin position="316"/>
        <end position="340"/>
    </location>
</feature>
<keyword evidence="2" id="KW-0472">Membrane</keyword>
<dbReference type="EMBL" id="JAERRF010000007">
    <property type="protein sequence ID" value="MBL1097926.1"/>
    <property type="molecule type" value="Genomic_DNA"/>
</dbReference>
<gene>
    <name evidence="3" type="ORF">JK363_14835</name>
</gene>
<accession>A0ABS1NCW8</accession>
<dbReference type="InterPro" id="IPR051224">
    <property type="entry name" value="NiCoT_RcnA"/>
</dbReference>
<protein>
    <recommendedName>
        <fullName evidence="5">Nickel transporter</fullName>
    </recommendedName>
</protein>
<evidence type="ECO:0000313" key="3">
    <source>
        <dbReference type="EMBL" id="MBL1097926.1"/>
    </source>
</evidence>
<feature type="compositionally biased region" description="Basic residues" evidence="1">
    <location>
        <begin position="290"/>
        <end position="304"/>
    </location>
</feature>
<evidence type="ECO:0000313" key="4">
    <source>
        <dbReference type="Proteomes" id="UP000634229"/>
    </source>
</evidence>
<proteinExistence type="predicted"/>
<keyword evidence="4" id="KW-1185">Reference proteome</keyword>
<reference evidence="3 4" key="1">
    <citation type="submission" date="2021-01" db="EMBL/GenBank/DDBJ databases">
        <title>WGS of actinomycetes isolated from Thailand.</title>
        <authorList>
            <person name="Thawai C."/>
        </authorList>
    </citation>
    <scope>NUCLEOTIDE SEQUENCE [LARGE SCALE GENOMIC DNA]</scope>
    <source>
        <strain evidence="3 4">CA1R205</strain>
    </source>
</reference>
<dbReference type="Proteomes" id="UP000634229">
    <property type="component" value="Unassembled WGS sequence"/>
</dbReference>
<comment type="caution">
    <text evidence="3">The sequence shown here is derived from an EMBL/GenBank/DDBJ whole genome shotgun (WGS) entry which is preliminary data.</text>
</comment>